<dbReference type="HOGENOM" id="CLU_2688516_0_0_1"/>
<accession>A0A0D0DQ44</accession>
<protein>
    <submittedName>
        <fullName evidence="1">Uncharacterized protein</fullName>
    </submittedName>
</protein>
<reference evidence="2" key="2">
    <citation type="submission" date="2015-01" db="EMBL/GenBank/DDBJ databases">
        <title>Evolutionary Origins and Diversification of the Mycorrhizal Mutualists.</title>
        <authorList>
            <consortium name="DOE Joint Genome Institute"/>
            <consortium name="Mycorrhizal Genomics Consortium"/>
            <person name="Kohler A."/>
            <person name="Kuo A."/>
            <person name="Nagy L.G."/>
            <person name="Floudas D."/>
            <person name="Copeland A."/>
            <person name="Barry K.W."/>
            <person name="Cichocki N."/>
            <person name="Veneault-Fourrey C."/>
            <person name="LaButti K."/>
            <person name="Lindquist E.A."/>
            <person name="Lipzen A."/>
            <person name="Lundell T."/>
            <person name="Morin E."/>
            <person name="Murat C."/>
            <person name="Riley R."/>
            <person name="Ohm R."/>
            <person name="Sun H."/>
            <person name="Tunlid A."/>
            <person name="Henrissat B."/>
            <person name="Grigoriev I.V."/>
            <person name="Hibbett D.S."/>
            <person name="Martin F."/>
        </authorList>
    </citation>
    <scope>NUCLEOTIDE SEQUENCE [LARGE SCALE GENOMIC DNA]</scope>
    <source>
        <strain evidence="2">Ve08.2h10</strain>
    </source>
</reference>
<evidence type="ECO:0000313" key="2">
    <source>
        <dbReference type="Proteomes" id="UP000054538"/>
    </source>
</evidence>
<dbReference type="InParanoid" id="A0A0D0DQ44"/>
<dbReference type="AlphaFoldDB" id="A0A0D0DQ44"/>
<organism evidence="1 2">
    <name type="scientific">Paxillus rubicundulus Ve08.2h10</name>
    <dbReference type="NCBI Taxonomy" id="930991"/>
    <lineage>
        <taxon>Eukaryota</taxon>
        <taxon>Fungi</taxon>
        <taxon>Dikarya</taxon>
        <taxon>Basidiomycota</taxon>
        <taxon>Agaricomycotina</taxon>
        <taxon>Agaricomycetes</taxon>
        <taxon>Agaricomycetidae</taxon>
        <taxon>Boletales</taxon>
        <taxon>Paxilineae</taxon>
        <taxon>Paxillaceae</taxon>
        <taxon>Paxillus</taxon>
    </lineage>
</organism>
<reference evidence="1 2" key="1">
    <citation type="submission" date="2014-04" db="EMBL/GenBank/DDBJ databases">
        <authorList>
            <consortium name="DOE Joint Genome Institute"/>
            <person name="Kuo A."/>
            <person name="Kohler A."/>
            <person name="Jargeat P."/>
            <person name="Nagy L.G."/>
            <person name="Floudas D."/>
            <person name="Copeland A."/>
            <person name="Barry K.W."/>
            <person name="Cichocki N."/>
            <person name="Veneault-Fourrey C."/>
            <person name="LaButti K."/>
            <person name="Lindquist E.A."/>
            <person name="Lipzen A."/>
            <person name="Lundell T."/>
            <person name="Morin E."/>
            <person name="Murat C."/>
            <person name="Sun H."/>
            <person name="Tunlid A."/>
            <person name="Henrissat B."/>
            <person name="Grigoriev I.V."/>
            <person name="Hibbett D.S."/>
            <person name="Martin F."/>
            <person name="Nordberg H.P."/>
            <person name="Cantor M.N."/>
            <person name="Hua S.X."/>
        </authorList>
    </citation>
    <scope>NUCLEOTIDE SEQUENCE [LARGE SCALE GENOMIC DNA]</scope>
    <source>
        <strain evidence="1 2">Ve08.2h10</strain>
    </source>
</reference>
<proteinExistence type="predicted"/>
<evidence type="ECO:0000313" key="1">
    <source>
        <dbReference type="EMBL" id="KIK94338.1"/>
    </source>
</evidence>
<keyword evidence="2" id="KW-1185">Reference proteome</keyword>
<dbReference type="Proteomes" id="UP000054538">
    <property type="component" value="Unassembled WGS sequence"/>
</dbReference>
<sequence length="74" mass="8315">MGEVEKRGQPSILGWIGRLFLNQRNYKAVVRRNDEARMKRSASSSNLDLGTEGRRVGRVVAESQRASAKAKTRI</sequence>
<name>A0A0D0DQ44_9AGAM</name>
<dbReference type="EMBL" id="KN825114">
    <property type="protein sequence ID" value="KIK94338.1"/>
    <property type="molecule type" value="Genomic_DNA"/>
</dbReference>
<gene>
    <name evidence="1" type="ORF">PAXRUDRAFT_828090</name>
</gene>